<evidence type="ECO:0000256" key="1">
    <source>
        <dbReference type="ARBA" id="ARBA00001968"/>
    </source>
</evidence>
<proteinExistence type="predicted"/>
<evidence type="ECO:0000313" key="4">
    <source>
        <dbReference type="EMBL" id="KAH9371969.1"/>
    </source>
</evidence>
<protein>
    <recommendedName>
        <fullName evidence="3">DDE Tnp4 domain-containing protein</fullName>
    </recommendedName>
</protein>
<dbReference type="EMBL" id="JABSTR010000005">
    <property type="protein sequence ID" value="KAH9371969.1"/>
    <property type="molecule type" value="Genomic_DNA"/>
</dbReference>
<evidence type="ECO:0000256" key="2">
    <source>
        <dbReference type="ARBA" id="ARBA00022723"/>
    </source>
</evidence>
<dbReference type="GO" id="GO:0046872">
    <property type="term" value="F:metal ion binding"/>
    <property type="evidence" value="ECO:0007669"/>
    <property type="project" value="UniProtKB-KW"/>
</dbReference>
<dbReference type="OMA" id="QTESNIC"/>
<keyword evidence="2" id="KW-0479">Metal-binding</keyword>
<organism evidence="4 5">
    <name type="scientific">Haemaphysalis longicornis</name>
    <name type="common">Bush tick</name>
    <dbReference type="NCBI Taxonomy" id="44386"/>
    <lineage>
        <taxon>Eukaryota</taxon>
        <taxon>Metazoa</taxon>
        <taxon>Ecdysozoa</taxon>
        <taxon>Arthropoda</taxon>
        <taxon>Chelicerata</taxon>
        <taxon>Arachnida</taxon>
        <taxon>Acari</taxon>
        <taxon>Parasitiformes</taxon>
        <taxon>Ixodida</taxon>
        <taxon>Ixodoidea</taxon>
        <taxon>Ixodidae</taxon>
        <taxon>Haemaphysalinae</taxon>
        <taxon>Haemaphysalis</taxon>
    </lineage>
</organism>
<gene>
    <name evidence="4" type="ORF">HPB48_017387</name>
</gene>
<feature type="domain" description="DDE Tnp4" evidence="3">
    <location>
        <begin position="71"/>
        <end position="224"/>
    </location>
</feature>
<evidence type="ECO:0000313" key="5">
    <source>
        <dbReference type="Proteomes" id="UP000821853"/>
    </source>
</evidence>
<name>A0A9J6GB36_HAELO</name>
<keyword evidence="5" id="KW-1185">Reference proteome</keyword>
<evidence type="ECO:0000259" key="3">
    <source>
        <dbReference type="Pfam" id="PF13359"/>
    </source>
</evidence>
<dbReference type="PANTHER" id="PTHR23080">
    <property type="entry name" value="THAP DOMAIN PROTEIN"/>
    <property type="match status" value="1"/>
</dbReference>
<dbReference type="PANTHER" id="PTHR23080:SF141">
    <property type="entry name" value="TRANSPOSASE HELIX-TURN-HELIX DOMAIN-CONTAINING PROTEIN"/>
    <property type="match status" value="1"/>
</dbReference>
<accession>A0A9J6GB36</accession>
<reference evidence="4 5" key="1">
    <citation type="journal article" date="2020" name="Cell">
        <title>Large-Scale Comparative Analyses of Tick Genomes Elucidate Their Genetic Diversity and Vector Capacities.</title>
        <authorList>
            <consortium name="Tick Genome and Microbiome Consortium (TIGMIC)"/>
            <person name="Jia N."/>
            <person name="Wang J."/>
            <person name="Shi W."/>
            <person name="Du L."/>
            <person name="Sun Y."/>
            <person name="Zhan W."/>
            <person name="Jiang J.F."/>
            <person name="Wang Q."/>
            <person name="Zhang B."/>
            <person name="Ji P."/>
            <person name="Bell-Sakyi L."/>
            <person name="Cui X.M."/>
            <person name="Yuan T.T."/>
            <person name="Jiang B.G."/>
            <person name="Yang W.F."/>
            <person name="Lam T.T."/>
            <person name="Chang Q.C."/>
            <person name="Ding S.J."/>
            <person name="Wang X.J."/>
            <person name="Zhu J.G."/>
            <person name="Ruan X.D."/>
            <person name="Zhao L."/>
            <person name="Wei J.T."/>
            <person name="Ye R.Z."/>
            <person name="Que T.C."/>
            <person name="Du C.H."/>
            <person name="Zhou Y.H."/>
            <person name="Cheng J.X."/>
            <person name="Dai P.F."/>
            <person name="Guo W.B."/>
            <person name="Han X.H."/>
            <person name="Huang E.J."/>
            <person name="Li L.F."/>
            <person name="Wei W."/>
            <person name="Gao Y.C."/>
            <person name="Liu J.Z."/>
            <person name="Shao H.Z."/>
            <person name="Wang X."/>
            <person name="Wang C.C."/>
            <person name="Yang T.C."/>
            <person name="Huo Q.B."/>
            <person name="Li W."/>
            <person name="Chen H.Y."/>
            <person name="Chen S.E."/>
            <person name="Zhou L.G."/>
            <person name="Ni X.B."/>
            <person name="Tian J.H."/>
            <person name="Sheng Y."/>
            <person name="Liu T."/>
            <person name="Pan Y.S."/>
            <person name="Xia L.Y."/>
            <person name="Li J."/>
            <person name="Zhao F."/>
            <person name="Cao W.C."/>
        </authorList>
    </citation>
    <scope>NUCLEOTIDE SEQUENCE [LARGE SCALE GENOMIC DNA]</scope>
    <source>
        <strain evidence="4">HaeL-2018</strain>
    </source>
</reference>
<dbReference type="Pfam" id="PF13359">
    <property type="entry name" value="DDE_Tnp_4"/>
    <property type="match status" value="1"/>
</dbReference>
<comment type="caution">
    <text evidence="4">The sequence shown here is derived from an EMBL/GenBank/DDBJ whole genome shotgun (WGS) entry which is preliminary data.</text>
</comment>
<dbReference type="AlphaFoldDB" id="A0A9J6GB36"/>
<dbReference type="InterPro" id="IPR027806">
    <property type="entry name" value="HARBI1_dom"/>
</dbReference>
<dbReference type="VEuPathDB" id="VectorBase:HLOH_058330"/>
<dbReference type="OrthoDB" id="6495901at2759"/>
<comment type="cofactor">
    <cofactor evidence="1">
        <name>a divalent metal cation</name>
        <dbReference type="ChEBI" id="CHEBI:60240"/>
    </cofactor>
</comment>
<sequence>MVLVRMRTGMSTEEVARNFMHSESQVSRIFSTWINFLQRELRRLTNILPKEDMEQHLPKSFKGFEDTPLVLDATEVRIQRSSLLKAQRQTFSRYKHYNTYKTLLGCTPDGYVAFVSRLWDKAILESSGLVDLQEEGDAIMVDKVFTFPHLRSGIMVHRPPFRERHERQMPAEAVYETRKIASARVHVERAIGRVTTFRILKGAFPITMLDIAEQVFQVCCFLANFKPPLIKAAE</sequence>
<dbReference type="Proteomes" id="UP000821853">
    <property type="component" value="Chromosome 3"/>
</dbReference>